<accession>A0ABD2CFI0</accession>
<protein>
    <submittedName>
        <fullName evidence="1">Uncharacterized protein</fullName>
    </submittedName>
</protein>
<organism evidence="1 2">
    <name type="scientific">Vespula maculifrons</name>
    <name type="common">Eastern yellow jacket</name>
    <name type="synonym">Wasp</name>
    <dbReference type="NCBI Taxonomy" id="7453"/>
    <lineage>
        <taxon>Eukaryota</taxon>
        <taxon>Metazoa</taxon>
        <taxon>Ecdysozoa</taxon>
        <taxon>Arthropoda</taxon>
        <taxon>Hexapoda</taxon>
        <taxon>Insecta</taxon>
        <taxon>Pterygota</taxon>
        <taxon>Neoptera</taxon>
        <taxon>Endopterygota</taxon>
        <taxon>Hymenoptera</taxon>
        <taxon>Apocrita</taxon>
        <taxon>Aculeata</taxon>
        <taxon>Vespoidea</taxon>
        <taxon>Vespidae</taxon>
        <taxon>Vespinae</taxon>
        <taxon>Vespula</taxon>
    </lineage>
</organism>
<reference evidence="1 2" key="1">
    <citation type="journal article" date="2024" name="Ann. Entomol. Soc. Am.">
        <title>Genomic analyses of the southern and eastern yellowjacket wasps (Hymenoptera: Vespidae) reveal evolutionary signatures of social life.</title>
        <authorList>
            <person name="Catto M.A."/>
            <person name="Caine P.B."/>
            <person name="Orr S.E."/>
            <person name="Hunt B.G."/>
            <person name="Goodisman M.A.D."/>
        </authorList>
    </citation>
    <scope>NUCLEOTIDE SEQUENCE [LARGE SCALE GENOMIC DNA]</scope>
    <source>
        <strain evidence="1">232</strain>
        <tissue evidence="1">Head and thorax</tissue>
    </source>
</reference>
<evidence type="ECO:0000313" key="1">
    <source>
        <dbReference type="EMBL" id="KAL2743575.1"/>
    </source>
</evidence>
<gene>
    <name evidence="1" type="ORF">V1477_009064</name>
</gene>
<dbReference type="AlphaFoldDB" id="A0ABD2CFI0"/>
<dbReference type="EMBL" id="JAYRBN010000056">
    <property type="protein sequence ID" value="KAL2743575.1"/>
    <property type="molecule type" value="Genomic_DNA"/>
</dbReference>
<comment type="caution">
    <text evidence="1">The sequence shown here is derived from an EMBL/GenBank/DDBJ whole genome shotgun (WGS) entry which is preliminary data.</text>
</comment>
<sequence length="88" mass="10229">MKEKEEETKEEEEEEEEEKVVVAAVTRNTVDVISSLIRTLSITNKSSTNEELLRDIRLATIKRRRKSDLRGARKTAKRVLLRVAFLDE</sequence>
<evidence type="ECO:0000313" key="2">
    <source>
        <dbReference type="Proteomes" id="UP001607303"/>
    </source>
</evidence>
<name>A0ABD2CFI0_VESMC</name>
<dbReference type="Proteomes" id="UP001607303">
    <property type="component" value="Unassembled WGS sequence"/>
</dbReference>
<keyword evidence="2" id="KW-1185">Reference proteome</keyword>
<proteinExistence type="predicted"/>